<dbReference type="AlphaFoldDB" id="A0A8H6HRQ1"/>
<dbReference type="GO" id="GO:1902387">
    <property type="term" value="F:ceramide 1-phosphate binding"/>
    <property type="evidence" value="ECO:0007669"/>
    <property type="project" value="TreeGrafter"/>
</dbReference>
<dbReference type="GO" id="GO:0005829">
    <property type="term" value="C:cytosol"/>
    <property type="evidence" value="ECO:0007669"/>
    <property type="project" value="TreeGrafter"/>
</dbReference>
<evidence type="ECO:0000313" key="4">
    <source>
        <dbReference type="Proteomes" id="UP000521943"/>
    </source>
</evidence>
<dbReference type="Pfam" id="PF08718">
    <property type="entry name" value="GLTP"/>
    <property type="match status" value="1"/>
</dbReference>
<dbReference type="EMBL" id="JACGCI010000055">
    <property type="protein sequence ID" value="KAF6750653.1"/>
    <property type="molecule type" value="Genomic_DNA"/>
</dbReference>
<organism evidence="3 4">
    <name type="scientific">Ephemerocybe angulata</name>
    <dbReference type="NCBI Taxonomy" id="980116"/>
    <lineage>
        <taxon>Eukaryota</taxon>
        <taxon>Fungi</taxon>
        <taxon>Dikarya</taxon>
        <taxon>Basidiomycota</taxon>
        <taxon>Agaricomycotina</taxon>
        <taxon>Agaricomycetes</taxon>
        <taxon>Agaricomycetidae</taxon>
        <taxon>Agaricales</taxon>
        <taxon>Agaricineae</taxon>
        <taxon>Psathyrellaceae</taxon>
        <taxon>Ephemerocybe</taxon>
    </lineage>
</organism>
<dbReference type="FunFam" id="1.10.3520.10:FF:000001">
    <property type="entry name" value="Pleckstrin domain-containing family A member 8"/>
    <property type="match status" value="1"/>
</dbReference>
<accession>A0A8H6HRQ1</accession>
<evidence type="ECO:0000313" key="3">
    <source>
        <dbReference type="EMBL" id="KAF6750653.1"/>
    </source>
</evidence>
<dbReference type="Proteomes" id="UP000521943">
    <property type="component" value="Unassembled WGS sequence"/>
</dbReference>
<dbReference type="GO" id="GO:1902388">
    <property type="term" value="F:ceramide 1-phosphate transfer activity"/>
    <property type="evidence" value="ECO:0007669"/>
    <property type="project" value="TreeGrafter"/>
</dbReference>
<sequence>MSVKPHFETVKSFADVPVTDNGIETYSFLEASDGLVEMFDLFSSGVFGFVQTDLRSNINGVRGRYEARKDNSGTLEALVSSEFQEEGSSRYATACLVRLTRGLALTYKALQHMQSDRSLSLHVCFKRSYDEVLRHHHSFVIRSVVSVAIRAVPYRRDFYERLAQGASAEKLDEDLAKWLAGLDIIVRRITEFLEQGGYGRV</sequence>
<dbReference type="PANTHER" id="PTHR10219">
    <property type="entry name" value="GLYCOLIPID TRANSFER PROTEIN-RELATED"/>
    <property type="match status" value="1"/>
</dbReference>
<comment type="caution">
    <text evidence="3">The sequence shown here is derived from an EMBL/GenBank/DDBJ whole genome shotgun (WGS) entry which is preliminary data.</text>
</comment>
<dbReference type="OrthoDB" id="205255at2759"/>
<name>A0A8H6HRQ1_9AGAR</name>
<keyword evidence="1" id="KW-0813">Transport</keyword>
<dbReference type="PANTHER" id="PTHR10219:SF25">
    <property type="entry name" value="PLECKSTRIN HOMOLOGY DOMAIN-CONTAINING FAMILY A MEMBER 8"/>
    <property type="match status" value="1"/>
</dbReference>
<evidence type="ECO:0000259" key="2">
    <source>
        <dbReference type="Pfam" id="PF08718"/>
    </source>
</evidence>
<reference evidence="3 4" key="1">
    <citation type="submission" date="2020-07" db="EMBL/GenBank/DDBJ databases">
        <title>Comparative genomics of pyrophilous fungi reveals a link between fire events and developmental genes.</title>
        <authorList>
            <consortium name="DOE Joint Genome Institute"/>
            <person name="Steindorff A.S."/>
            <person name="Carver A."/>
            <person name="Calhoun S."/>
            <person name="Stillman K."/>
            <person name="Liu H."/>
            <person name="Lipzen A."/>
            <person name="Pangilinan J."/>
            <person name="Labutti K."/>
            <person name="Bruns T.D."/>
            <person name="Grigoriev I.V."/>
        </authorList>
    </citation>
    <scope>NUCLEOTIDE SEQUENCE [LARGE SCALE GENOMIC DNA]</scope>
    <source>
        <strain evidence="3 4">CBS 144469</strain>
    </source>
</reference>
<dbReference type="Gene3D" id="1.10.3520.10">
    <property type="entry name" value="Glycolipid transfer protein"/>
    <property type="match status" value="1"/>
</dbReference>
<dbReference type="InterPro" id="IPR014830">
    <property type="entry name" value="Glycolipid_transfer_prot_dom"/>
</dbReference>
<gene>
    <name evidence="3" type="ORF">DFP72DRAFT_909727</name>
</gene>
<proteinExistence type="predicted"/>
<evidence type="ECO:0000256" key="1">
    <source>
        <dbReference type="ARBA" id="ARBA00022448"/>
    </source>
</evidence>
<keyword evidence="4" id="KW-1185">Reference proteome</keyword>
<protein>
    <submittedName>
        <fullName evidence="3">Glycolipid transfer protein domain-containing protein</fullName>
    </submittedName>
</protein>
<feature type="domain" description="Glycolipid transfer protein" evidence="2">
    <location>
        <begin position="23"/>
        <end position="163"/>
    </location>
</feature>
<dbReference type="GO" id="GO:0016020">
    <property type="term" value="C:membrane"/>
    <property type="evidence" value="ECO:0007669"/>
    <property type="project" value="TreeGrafter"/>
</dbReference>
<dbReference type="InterPro" id="IPR036497">
    <property type="entry name" value="GLTP_sf"/>
</dbReference>
<dbReference type="SUPFAM" id="SSF110004">
    <property type="entry name" value="Glycolipid transfer protein, GLTP"/>
    <property type="match status" value="1"/>
</dbReference>